<dbReference type="InterPro" id="IPR029058">
    <property type="entry name" value="AB_hydrolase_fold"/>
</dbReference>
<accession>A0A550C8C1</accession>
<evidence type="ECO:0000313" key="3">
    <source>
        <dbReference type="Proteomes" id="UP000320762"/>
    </source>
</evidence>
<evidence type="ECO:0000256" key="1">
    <source>
        <dbReference type="SAM" id="MobiDB-lite"/>
    </source>
</evidence>
<dbReference type="AlphaFoldDB" id="A0A550C8C1"/>
<feature type="compositionally biased region" description="Basic and acidic residues" evidence="1">
    <location>
        <begin position="464"/>
        <end position="529"/>
    </location>
</feature>
<dbReference type="Proteomes" id="UP000320762">
    <property type="component" value="Unassembled WGS sequence"/>
</dbReference>
<organism evidence="2 3">
    <name type="scientific">Schizophyllum amplum</name>
    <dbReference type="NCBI Taxonomy" id="97359"/>
    <lineage>
        <taxon>Eukaryota</taxon>
        <taxon>Fungi</taxon>
        <taxon>Dikarya</taxon>
        <taxon>Basidiomycota</taxon>
        <taxon>Agaricomycotina</taxon>
        <taxon>Agaricomycetes</taxon>
        <taxon>Agaricomycetidae</taxon>
        <taxon>Agaricales</taxon>
        <taxon>Schizophyllaceae</taxon>
        <taxon>Schizophyllum</taxon>
    </lineage>
</organism>
<dbReference type="Gene3D" id="3.40.50.1820">
    <property type="entry name" value="alpha/beta hydrolase"/>
    <property type="match status" value="1"/>
</dbReference>
<sequence length="599" mass="65003">MAIKEQTLVHLIYIHGFNGDETTFQSFPTDLQQHLNTVIPANATYRVQTSLYPTYKSVKPISTCTKNFLEWLNTQPPGYVILLAHSMGGLLAAEAVTHASNNPDKYPGARPSRIIGMISFDVPYLGMHPHVVITGLASLFAKDEGKETETSLNDQDPDVCFVDGRVTDDWESYKRNMPQRGSAASIQMPTSPASPNLLGPTRAEMSPFPPPRASSSSSSLYSSTSSPSSSFVERAGGFLASKADDPLVRWARKHRSDPVNAGKAWLIDHFQFGSCMFDPAGLTQRYRTLVAWNGQWVNYWTETVRKPPSYALSMSSSPSISTAGSPSPSMEDSTTAASLTTGDPPADSLGKREEVVDNDLALLDGRTAALSLDTLSKASPTDSSKPLDAPPSPTSSNDSPFVTPCGSPGASTVQITDAPAVKSPSPDAALVNGSADSAIASDTAASDTAAAPTDTNPPRRRPTRAKEEQEREKEVKRLRKEKEAEQKALQAEQKKREAEEKKREAEEKKQQTEREKALTKEQKALTKEQKPRHFVVLPTGLGQILGGGERWESVPIAGVEDEVAAHCGLFIRGQNMDYDGLVARVGRKVMDWCETARAI</sequence>
<dbReference type="OrthoDB" id="3248508at2759"/>
<protein>
    <recommendedName>
        <fullName evidence="4">AB hydrolase-1 domain-containing protein</fullName>
    </recommendedName>
</protein>
<dbReference type="PANTHER" id="PTHR47842:SF3">
    <property type="entry name" value="DUF676 DOMAIN-CONTAINING PROTEIN"/>
    <property type="match status" value="1"/>
</dbReference>
<evidence type="ECO:0000313" key="2">
    <source>
        <dbReference type="EMBL" id="TRM61051.1"/>
    </source>
</evidence>
<comment type="caution">
    <text evidence="2">The sequence shown here is derived from an EMBL/GenBank/DDBJ whole genome shotgun (WGS) entry which is preliminary data.</text>
</comment>
<feature type="compositionally biased region" description="Low complexity" evidence="1">
    <location>
        <begin position="440"/>
        <end position="456"/>
    </location>
</feature>
<proteinExistence type="predicted"/>
<evidence type="ECO:0008006" key="4">
    <source>
        <dbReference type="Google" id="ProtNLM"/>
    </source>
</evidence>
<dbReference type="SUPFAM" id="SSF53474">
    <property type="entry name" value="alpha/beta-Hydrolases"/>
    <property type="match status" value="1"/>
</dbReference>
<reference evidence="2 3" key="1">
    <citation type="journal article" date="2019" name="New Phytol.">
        <title>Comparative genomics reveals unique wood-decay strategies and fruiting body development in the Schizophyllaceae.</title>
        <authorList>
            <person name="Almasi E."/>
            <person name="Sahu N."/>
            <person name="Krizsan K."/>
            <person name="Balint B."/>
            <person name="Kovacs G.M."/>
            <person name="Kiss B."/>
            <person name="Cseklye J."/>
            <person name="Drula E."/>
            <person name="Henrissat B."/>
            <person name="Nagy I."/>
            <person name="Chovatia M."/>
            <person name="Adam C."/>
            <person name="LaButti K."/>
            <person name="Lipzen A."/>
            <person name="Riley R."/>
            <person name="Grigoriev I.V."/>
            <person name="Nagy L.G."/>
        </authorList>
    </citation>
    <scope>NUCLEOTIDE SEQUENCE [LARGE SCALE GENOMIC DNA]</scope>
    <source>
        <strain evidence="2 3">NL-1724</strain>
    </source>
</reference>
<feature type="region of interest" description="Disordered" evidence="1">
    <location>
        <begin position="374"/>
        <end position="413"/>
    </location>
</feature>
<name>A0A550C8C1_9AGAR</name>
<feature type="compositionally biased region" description="Low complexity" evidence="1">
    <location>
        <begin position="312"/>
        <end position="329"/>
    </location>
</feature>
<feature type="compositionally biased region" description="Polar residues" evidence="1">
    <location>
        <begin position="374"/>
        <end position="384"/>
    </location>
</feature>
<gene>
    <name evidence="2" type="ORF">BD626DRAFT_502537</name>
</gene>
<keyword evidence="3" id="KW-1185">Reference proteome</keyword>
<feature type="region of interest" description="Disordered" evidence="1">
    <location>
        <begin position="178"/>
        <end position="221"/>
    </location>
</feature>
<dbReference type="STRING" id="97359.A0A550C8C1"/>
<feature type="region of interest" description="Disordered" evidence="1">
    <location>
        <begin position="440"/>
        <end position="529"/>
    </location>
</feature>
<feature type="compositionally biased region" description="Polar residues" evidence="1">
    <location>
        <begin position="182"/>
        <end position="194"/>
    </location>
</feature>
<feature type="compositionally biased region" description="Polar residues" evidence="1">
    <location>
        <begin position="330"/>
        <end position="341"/>
    </location>
</feature>
<dbReference type="PANTHER" id="PTHR47842">
    <property type="entry name" value="EXPRESSED PROTEIN"/>
    <property type="match status" value="1"/>
</dbReference>
<feature type="region of interest" description="Disordered" evidence="1">
    <location>
        <begin position="312"/>
        <end position="352"/>
    </location>
</feature>
<dbReference type="EMBL" id="VDMD01000018">
    <property type="protein sequence ID" value="TRM61051.1"/>
    <property type="molecule type" value="Genomic_DNA"/>
</dbReference>